<gene>
    <name evidence="1" type="ORF">GCM10010319_45760</name>
</gene>
<keyword evidence="2" id="KW-1185">Reference proteome</keyword>
<organism evidence="1 2">
    <name type="scientific">Streptomyces blastmyceticus</name>
    <dbReference type="NCBI Taxonomy" id="68180"/>
    <lineage>
        <taxon>Bacteria</taxon>
        <taxon>Bacillati</taxon>
        <taxon>Actinomycetota</taxon>
        <taxon>Actinomycetes</taxon>
        <taxon>Kitasatosporales</taxon>
        <taxon>Streptomycetaceae</taxon>
        <taxon>Streptomyces</taxon>
    </lineage>
</organism>
<protein>
    <submittedName>
        <fullName evidence="1">Uncharacterized protein</fullName>
    </submittedName>
</protein>
<reference evidence="2" key="1">
    <citation type="journal article" date="2019" name="Int. J. Syst. Evol. Microbiol.">
        <title>The Global Catalogue of Microorganisms (GCM) 10K type strain sequencing project: providing services to taxonomists for standard genome sequencing and annotation.</title>
        <authorList>
            <consortium name="The Broad Institute Genomics Platform"/>
            <consortium name="The Broad Institute Genome Sequencing Center for Infectious Disease"/>
            <person name="Wu L."/>
            <person name="Ma J."/>
        </authorList>
    </citation>
    <scope>NUCLEOTIDE SEQUENCE [LARGE SCALE GENOMIC DNA]</scope>
    <source>
        <strain evidence="2">JCM 4565</strain>
    </source>
</reference>
<dbReference type="RefSeq" id="WP_344120406.1">
    <property type="nucleotide sequence ID" value="NZ_BAAABW010000025.1"/>
</dbReference>
<evidence type="ECO:0000313" key="1">
    <source>
        <dbReference type="EMBL" id="GAA0362905.1"/>
    </source>
</evidence>
<comment type="caution">
    <text evidence="1">The sequence shown here is derived from an EMBL/GenBank/DDBJ whole genome shotgun (WGS) entry which is preliminary data.</text>
</comment>
<dbReference type="EMBL" id="BAAABW010000025">
    <property type="protein sequence ID" value="GAA0362905.1"/>
    <property type="molecule type" value="Genomic_DNA"/>
</dbReference>
<evidence type="ECO:0000313" key="2">
    <source>
        <dbReference type="Proteomes" id="UP001500063"/>
    </source>
</evidence>
<dbReference type="SUPFAM" id="SSF57783">
    <property type="entry name" value="Zinc beta-ribbon"/>
    <property type="match status" value="1"/>
</dbReference>
<sequence>MNGRQFRNALRWLLILANTNCPSCNSPLVWTPDGRKFICQNCGNEWT</sequence>
<dbReference type="Proteomes" id="UP001500063">
    <property type="component" value="Unassembled WGS sequence"/>
</dbReference>
<dbReference type="Gene3D" id="2.20.25.10">
    <property type="match status" value="1"/>
</dbReference>
<accession>A0ABP3HAG1</accession>
<proteinExistence type="predicted"/>
<name>A0ABP3HAG1_9ACTN</name>